<evidence type="ECO:0000313" key="4">
    <source>
        <dbReference type="Proteomes" id="UP001611075"/>
    </source>
</evidence>
<dbReference type="SMART" id="SM00909">
    <property type="entry name" value="Germane"/>
    <property type="match status" value="1"/>
</dbReference>
<dbReference type="EMBL" id="JBIRPU010000001">
    <property type="protein sequence ID" value="MFI0791525.1"/>
    <property type="molecule type" value="Genomic_DNA"/>
</dbReference>
<evidence type="ECO:0000313" key="3">
    <source>
        <dbReference type="EMBL" id="MFI0791525.1"/>
    </source>
</evidence>
<dbReference type="Pfam" id="PF10646">
    <property type="entry name" value="Germane"/>
    <property type="match status" value="1"/>
</dbReference>
<feature type="domain" description="GerMN" evidence="2">
    <location>
        <begin position="221"/>
        <end position="306"/>
    </location>
</feature>
<name>A0ABW7SCV0_9ACTN</name>
<dbReference type="PROSITE" id="PS51257">
    <property type="entry name" value="PROKAR_LIPOPROTEIN"/>
    <property type="match status" value="1"/>
</dbReference>
<dbReference type="Pfam" id="PF10647">
    <property type="entry name" value="Gmad1"/>
    <property type="match status" value="1"/>
</dbReference>
<feature type="region of interest" description="Disordered" evidence="1">
    <location>
        <begin position="32"/>
        <end position="61"/>
    </location>
</feature>
<dbReference type="InterPro" id="IPR011044">
    <property type="entry name" value="Quino_amine_DH_bsu"/>
</dbReference>
<evidence type="ECO:0000256" key="1">
    <source>
        <dbReference type="SAM" id="MobiDB-lite"/>
    </source>
</evidence>
<dbReference type="InterPro" id="IPR018910">
    <property type="entry name" value="LpqB_C"/>
</dbReference>
<dbReference type="SUPFAM" id="SSF50969">
    <property type="entry name" value="YVTN repeat-like/Quinoprotein amine dehydrogenase"/>
    <property type="match status" value="1"/>
</dbReference>
<protein>
    <submittedName>
        <fullName evidence="3">LpqB family beta-propeller domain-containing protein</fullName>
    </submittedName>
</protein>
<reference evidence="3 4" key="1">
    <citation type="submission" date="2024-10" db="EMBL/GenBank/DDBJ databases">
        <title>The Natural Products Discovery Center: Release of the First 8490 Sequenced Strains for Exploring Actinobacteria Biosynthetic Diversity.</title>
        <authorList>
            <person name="Kalkreuter E."/>
            <person name="Kautsar S.A."/>
            <person name="Yang D."/>
            <person name="Bader C.D."/>
            <person name="Teijaro C.N."/>
            <person name="Fluegel L."/>
            <person name="Davis C.M."/>
            <person name="Simpson J.R."/>
            <person name="Lauterbach L."/>
            <person name="Steele A.D."/>
            <person name="Gui C."/>
            <person name="Meng S."/>
            <person name="Li G."/>
            <person name="Viehrig K."/>
            <person name="Ye F."/>
            <person name="Su P."/>
            <person name="Kiefer A.F."/>
            <person name="Nichols A."/>
            <person name="Cepeda A.J."/>
            <person name="Yan W."/>
            <person name="Fan B."/>
            <person name="Jiang Y."/>
            <person name="Adhikari A."/>
            <person name="Zheng C.-J."/>
            <person name="Schuster L."/>
            <person name="Cowan T.M."/>
            <person name="Smanski M.J."/>
            <person name="Chevrette M.G."/>
            <person name="De Carvalho L.P.S."/>
            <person name="Shen B."/>
        </authorList>
    </citation>
    <scope>NUCLEOTIDE SEQUENCE [LARGE SCALE GENOMIC DNA]</scope>
    <source>
        <strain evidence="3 4">NPDC021253</strain>
    </source>
</reference>
<accession>A0ABW7SCV0</accession>
<sequence>MTPRRRLAAPLAGLILLTGIAGCGIPKESEVRVDGQVTAARPGSSSYRRDEPPGPTASGTDRKALVTNFLSAAAGEADRAYYRVKQFVAPDGRGRIQEKQASEVALTVVRLRETPVITETTDGIKVTLRVQQIGLLRADGTLVPPVATDTEYRFKLSAAQEDKPDAGWYVKDPPPNVLLLSDDALRQYYQTHTVYFWNTDRTRLVPDQRYLPLAVPDERRVTEVVRWLTAGPSEWLGPGTRRLPDGTRLINNATESDGQWEVNLDMPVDADDKRVEQFVDQLVWSLPELDGQLELKIHNQSRKKVPDLAAHRRANPAYPVTGDPQRFCVYDGAVHPLAFAGEASGQVPVAAAYNKGVVSAGFSRSGDAVLAALVTAGPDQRQRLTVGAGAAPVSVFQRSTQSYASMGRPVWLRSPDPERPQGLVVADGRLYRFDGNAQLRVLPLTVEGKVTAVAASLDGHRIAAIAGGDLYVAAVNLNGGVVSVGPARRLVTSLTDLSAVDWATETSLDLAGSVGRPAVYQISVDGALETALRNDVGARVTHLSTYPLNQVAPFSGGNLMYEANGVAYQNNPFGTIKRDQVLEVTPPPAGVRAGNPTAPFFLY</sequence>
<organism evidence="3 4">
    <name type="scientific">Micromonospora rubida</name>
    <dbReference type="NCBI Taxonomy" id="2697657"/>
    <lineage>
        <taxon>Bacteria</taxon>
        <taxon>Bacillati</taxon>
        <taxon>Actinomycetota</taxon>
        <taxon>Actinomycetes</taxon>
        <taxon>Micromonosporales</taxon>
        <taxon>Micromonosporaceae</taxon>
        <taxon>Micromonospora</taxon>
    </lineage>
</organism>
<dbReference type="Proteomes" id="UP001611075">
    <property type="component" value="Unassembled WGS sequence"/>
</dbReference>
<evidence type="ECO:0000259" key="2">
    <source>
        <dbReference type="SMART" id="SM00909"/>
    </source>
</evidence>
<dbReference type="Pfam" id="PF25976">
    <property type="entry name" value="LpqB_N"/>
    <property type="match status" value="1"/>
</dbReference>
<gene>
    <name evidence="3" type="ORF">ACH4OY_02305</name>
</gene>
<keyword evidence="4" id="KW-1185">Reference proteome</keyword>
<proteinExistence type="predicted"/>
<dbReference type="InterPro" id="IPR059026">
    <property type="entry name" value="LpqB_N"/>
</dbReference>
<comment type="caution">
    <text evidence="3">The sequence shown here is derived from an EMBL/GenBank/DDBJ whole genome shotgun (WGS) entry which is preliminary data.</text>
</comment>
<dbReference type="RefSeq" id="WP_396676189.1">
    <property type="nucleotide sequence ID" value="NZ_JBIRPU010000001.1"/>
</dbReference>
<dbReference type="InterPro" id="IPR019606">
    <property type="entry name" value="GerMN"/>
</dbReference>